<reference evidence="2" key="2">
    <citation type="journal article" date="2021" name="PeerJ">
        <title>Extensive microbial diversity within the chicken gut microbiome revealed by metagenomics and culture.</title>
        <authorList>
            <person name="Gilroy R."/>
            <person name="Ravi A."/>
            <person name="Getino M."/>
            <person name="Pursley I."/>
            <person name="Horton D.L."/>
            <person name="Alikhan N.F."/>
            <person name="Baker D."/>
            <person name="Gharbi K."/>
            <person name="Hall N."/>
            <person name="Watson M."/>
            <person name="Adriaenssens E.M."/>
            <person name="Foster-Nyarko E."/>
            <person name="Jarju S."/>
            <person name="Secka A."/>
            <person name="Antonio M."/>
            <person name="Oren A."/>
            <person name="Chaudhuri R.R."/>
            <person name="La Ragione R."/>
            <person name="Hildebrand F."/>
            <person name="Pallen M.J."/>
        </authorList>
    </citation>
    <scope>NUCLEOTIDE SEQUENCE</scope>
    <source>
        <strain evidence="2">ChiSjej6B24-2974</strain>
    </source>
</reference>
<name>A0A9D0ZLG4_9FIRM</name>
<evidence type="ECO:0000313" key="3">
    <source>
        <dbReference type="Proteomes" id="UP000824260"/>
    </source>
</evidence>
<reference evidence="2" key="1">
    <citation type="submission" date="2020-10" db="EMBL/GenBank/DDBJ databases">
        <authorList>
            <person name="Gilroy R."/>
        </authorList>
    </citation>
    <scope>NUCLEOTIDE SEQUENCE</scope>
    <source>
        <strain evidence="2">ChiSjej6B24-2974</strain>
    </source>
</reference>
<proteinExistence type="predicted"/>
<accession>A0A9D0ZLG4</accession>
<evidence type="ECO:0000256" key="1">
    <source>
        <dbReference type="SAM" id="MobiDB-lite"/>
    </source>
</evidence>
<organism evidence="2 3">
    <name type="scientific">Candidatus Pullichristensenella stercorigallinarum</name>
    <dbReference type="NCBI Taxonomy" id="2840909"/>
    <lineage>
        <taxon>Bacteria</taxon>
        <taxon>Bacillati</taxon>
        <taxon>Bacillota</taxon>
        <taxon>Clostridia</taxon>
        <taxon>Candidatus Pullichristensenella</taxon>
    </lineage>
</organism>
<evidence type="ECO:0000313" key="2">
    <source>
        <dbReference type="EMBL" id="HIQ81616.1"/>
    </source>
</evidence>
<comment type="caution">
    <text evidence="2">The sequence shown here is derived from an EMBL/GenBank/DDBJ whole genome shotgun (WGS) entry which is preliminary data.</text>
</comment>
<sequence length="94" mass="10254">MQKSMPLYQFSSPVSPLDFSIYRRICNGQRASARQRAKLDETKRIVQHCQLPVGGTALSLAGGRAAMQSCPQPVPAARPKGAWNPAMQTRINTG</sequence>
<protein>
    <submittedName>
        <fullName evidence="2">Uncharacterized protein</fullName>
    </submittedName>
</protein>
<dbReference type="Proteomes" id="UP000824260">
    <property type="component" value="Unassembled WGS sequence"/>
</dbReference>
<feature type="region of interest" description="Disordered" evidence="1">
    <location>
        <begin position="68"/>
        <end position="94"/>
    </location>
</feature>
<dbReference type="AlphaFoldDB" id="A0A9D0ZLG4"/>
<gene>
    <name evidence="2" type="ORF">IAA52_00780</name>
</gene>
<dbReference type="EMBL" id="DVFZ01000010">
    <property type="protein sequence ID" value="HIQ81616.1"/>
    <property type="molecule type" value="Genomic_DNA"/>
</dbReference>